<feature type="repeat" description="TPR" evidence="8">
    <location>
        <begin position="838"/>
        <end position="871"/>
    </location>
</feature>
<feature type="repeat" description="TPR" evidence="8">
    <location>
        <begin position="754"/>
        <end position="787"/>
    </location>
</feature>
<feature type="repeat" description="TPR" evidence="8">
    <location>
        <begin position="628"/>
        <end position="661"/>
    </location>
</feature>
<keyword evidence="4" id="KW-0548">Nucleotidyltransferase</keyword>
<proteinExistence type="inferred from homology"/>
<dbReference type="EC" id="2.4.2.31" evidence="9"/>
<dbReference type="SUPFAM" id="SSF56399">
    <property type="entry name" value="ADP-ribosylation"/>
    <property type="match status" value="1"/>
</dbReference>
<dbReference type="SUPFAM" id="SSF48452">
    <property type="entry name" value="TPR-like"/>
    <property type="match status" value="3"/>
</dbReference>
<evidence type="ECO:0000256" key="1">
    <source>
        <dbReference type="ARBA" id="ARBA00009558"/>
    </source>
</evidence>
<evidence type="ECO:0000313" key="13">
    <source>
        <dbReference type="Proteomes" id="UP000663881"/>
    </source>
</evidence>
<accession>A0A818KLH5</accession>
<evidence type="ECO:0000256" key="9">
    <source>
        <dbReference type="RuleBase" id="RU361228"/>
    </source>
</evidence>
<dbReference type="PANTHER" id="PTHR45641">
    <property type="entry name" value="TETRATRICOPEPTIDE REPEAT PROTEIN (AFU_ORTHOLOGUE AFUA_6G03870)"/>
    <property type="match status" value="1"/>
</dbReference>
<dbReference type="InterPro" id="IPR019734">
    <property type="entry name" value="TPR_rpt"/>
</dbReference>
<reference evidence="12" key="1">
    <citation type="submission" date="2021-02" db="EMBL/GenBank/DDBJ databases">
        <authorList>
            <person name="Nowell W R."/>
        </authorList>
    </citation>
    <scope>NUCLEOTIDE SEQUENCE</scope>
</reference>
<keyword evidence="9" id="KW-0521">NADP</keyword>
<evidence type="ECO:0000313" key="12">
    <source>
        <dbReference type="EMBL" id="CAF3557172.1"/>
    </source>
</evidence>
<keyword evidence="5" id="KW-0677">Repeat</keyword>
<sequence length="1059" mass="121892">MRTSESESNQNAAAPSKSTTSSNIRQLRLRRAQNYLLLWVDTSIDQKNEDYENTLKQIRTITDDVSVFTHRDECIDFLTDAQEDVKSFLVVKDTMFQQIMPLINDIPQLDGVYILNDIETLHEEWIKKCKKVRRIHTNINEICKGLQSDIKQYNQDSITMSFITTNEMASTQNLNQLEPNFMYTQIFKEILLDMQHDEQAMKRFIAYCRHHDYGSAKNIDEFEKKYEPQSTIWWYTCPSFIYSMLNCALRSMEGDTIINMGFFIHDLHQQIQQLYQEQVNSYHDRPFLVYRGQGLMKSDFEKLQKTKDGLISFNNFLSTSKDKEVSLNFALCALTNPDTVGILFVMSIDPCIKSTPFASIKEMSYFNEEDETLFSMHTVFRVGVMKQMDNENQLYQVELQLTSDDDQQLRVLTDGIREEAGGGTAWQRLGDLLLKIGQFNKAEELYNALLEQTSNESEKGFYYGCLGFIKNDQGDYEKAIWYDLQGLEIYQKTLPSNHSHLATSYSNIGLVHFNMGECSEALSYYEKGLEIRQKTLPSNHPYLATSYSNIGSVYAQLGEYSKALSSHEKAVEIFEKTLPSNHPYLATSYSKISDVYARLGEYSKALSFHEKALEIYQKSLPSNHPHLAASYSNIGLVYDNMGEYSKALSYYEKALDIREKALPSNHLDLASSYYNIGSVYDKMEEYPKALSFYEKDLEICENSLPSNHPDLATPYYNIGSVYNNMGEYSKALSSHEKALHIRAETLPSNHPDLATSYYNIGSVYDKMEEYPKALTFYDKEFEIIQQSVPSNHRDLATSYSSIGRMHCHMEEYSKALSFFEKDLEICENSLPSNHPDLATSYYNIGSVYNNMGEYSKALSFHEKAIDIREKTLSSNHPSLATSYSNIGSVYDNMAEYSKALSFFEKAIDIREKTLSSNHPSLATSYNKIGLIDKPILIADEDTSPHSYDNHLSNSILSMTIAKSLVTKFIKDPLKFSAGKENVITWIDEIEQQFNMMHLSNADKLNLIHTCLNGDALQWFKQHKHKFTSWTIFINEIKKSFTSNLQRDLAFEKLKQFIYQ</sequence>
<comment type="similarity">
    <text evidence="1 9">Belongs to the Arg-specific ADP-ribosyltransferase family.</text>
</comment>
<dbReference type="Gene3D" id="1.25.40.10">
    <property type="entry name" value="Tetratricopeptide repeat domain"/>
    <property type="match status" value="3"/>
</dbReference>
<feature type="repeat" description="TPR" evidence="8">
    <location>
        <begin position="544"/>
        <end position="577"/>
    </location>
</feature>
<feature type="region of interest" description="Disordered" evidence="10">
    <location>
        <begin position="1"/>
        <end position="23"/>
    </location>
</feature>
<feature type="repeat" description="TPR" evidence="8">
    <location>
        <begin position="502"/>
        <end position="535"/>
    </location>
</feature>
<dbReference type="SMART" id="SM00028">
    <property type="entry name" value="TPR"/>
    <property type="match status" value="12"/>
</dbReference>
<feature type="repeat" description="TPR" evidence="8">
    <location>
        <begin position="670"/>
        <end position="703"/>
    </location>
</feature>
<dbReference type="Gene3D" id="3.90.176.10">
    <property type="entry name" value="Toxin ADP-ribosyltransferase, Chain A, domain 1"/>
    <property type="match status" value="1"/>
</dbReference>
<organism evidence="12 13">
    <name type="scientific">Adineta steineri</name>
    <dbReference type="NCBI Taxonomy" id="433720"/>
    <lineage>
        <taxon>Eukaryota</taxon>
        <taxon>Metazoa</taxon>
        <taxon>Spiralia</taxon>
        <taxon>Gnathifera</taxon>
        <taxon>Rotifera</taxon>
        <taxon>Eurotatoria</taxon>
        <taxon>Bdelloidea</taxon>
        <taxon>Adinetida</taxon>
        <taxon>Adinetidae</taxon>
        <taxon>Adineta</taxon>
    </lineage>
</organism>
<feature type="repeat" description="TPR" evidence="8">
    <location>
        <begin position="712"/>
        <end position="745"/>
    </location>
</feature>
<dbReference type="Proteomes" id="UP000663881">
    <property type="component" value="Unassembled WGS sequence"/>
</dbReference>
<dbReference type="GO" id="GO:0106274">
    <property type="term" value="F:NAD+-protein-arginine ADP-ribosyltransferase activity"/>
    <property type="evidence" value="ECO:0007669"/>
    <property type="project" value="UniProtKB-EC"/>
</dbReference>
<keyword evidence="2 9" id="KW-0328">Glycosyltransferase</keyword>
<feature type="repeat" description="TPR" evidence="8">
    <location>
        <begin position="880"/>
        <end position="913"/>
    </location>
</feature>
<dbReference type="PANTHER" id="PTHR45641:SF19">
    <property type="entry name" value="NEPHROCYSTIN-3"/>
    <property type="match status" value="1"/>
</dbReference>
<comment type="caution">
    <text evidence="12">The sequence shown here is derived from an EMBL/GenBank/DDBJ whole genome shotgun (WGS) entry which is preliminary data.</text>
</comment>
<dbReference type="Pfam" id="PF13424">
    <property type="entry name" value="TPR_12"/>
    <property type="match status" value="5"/>
</dbReference>
<evidence type="ECO:0000256" key="6">
    <source>
        <dbReference type="ARBA" id="ARBA00022803"/>
    </source>
</evidence>
<dbReference type="OrthoDB" id="421075at2759"/>
<dbReference type="InterPro" id="IPR011990">
    <property type="entry name" value="TPR-like_helical_dom_sf"/>
</dbReference>
<keyword evidence="9" id="KW-0520">NAD</keyword>
<evidence type="ECO:0000256" key="10">
    <source>
        <dbReference type="SAM" id="MobiDB-lite"/>
    </source>
</evidence>
<dbReference type="Pfam" id="PF01129">
    <property type="entry name" value="ART"/>
    <property type="match status" value="1"/>
</dbReference>
<evidence type="ECO:0000256" key="7">
    <source>
        <dbReference type="ARBA" id="ARBA00047597"/>
    </source>
</evidence>
<comment type="catalytic activity">
    <reaction evidence="7 9">
        <text>L-arginyl-[protein] + NAD(+) = N(omega)-(ADP-D-ribosyl)-L-arginyl-[protein] + nicotinamide + H(+)</text>
        <dbReference type="Rhea" id="RHEA:19149"/>
        <dbReference type="Rhea" id="RHEA-COMP:10532"/>
        <dbReference type="Rhea" id="RHEA-COMP:15087"/>
        <dbReference type="ChEBI" id="CHEBI:15378"/>
        <dbReference type="ChEBI" id="CHEBI:17154"/>
        <dbReference type="ChEBI" id="CHEBI:29965"/>
        <dbReference type="ChEBI" id="CHEBI:57540"/>
        <dbReference type="ChEBI" id="CHEBI:142554"/>
        <dbReference type="EC" id="2.4.2.31"/>
    </reaction>
</comment>
<evidence type="ECO:0000256" key="3">
    <source>
        <dbReference type="ARBA" id="ARBA00022679"/>
    </source>
</evidence>
<evidence type="ECO:0000313" key="11">
    <source>
        <dbReference type="EMBL" id="CAF0774941.1"/>
    </source>
</evidence>
<dbReference type="EMBL" id="CAJOAY010000141">
    <property type="protein sequence ID" value="CAF3557172.1"/>
    <property type="molecule type" value="Genomic_DNA"/>
</dbReference>
<dbReference type="InterPro" id="IPR000768">
    <property type="entry name" value="ART"/>
</dbReference>
<keyword evidence="6 8" id="KW-0802">TPR repeat</keyword>
<feature type="repeat" description="TPR" evidence="8">
    <location>
        <begin position="423"/>
        <end position="456"/>
    </location>
</feature>
<gene>
    <name evidence="12" type="ORF">OKA104_LOCUS4397</name>
    <name evidence="11" type="ORF">VCS650_LOCUS2590</name>
</gene>
<dbReference type="Pfam" id="PF13181">
    <property type="entry name" value="TPR_8"/>
    <property type="match status" value="1"/>
</dbReference>
<dbReference type="PROSITE" id="PS50293">
    <property type="entry name" value="TPR_REGION"/>
    <property type="match status" value="6"/>
</dbReference>
<evidence type="ECO:0000256" key="5">
    <source>
        <dbReference type="ARBA" id="ARBA00022737"/>
    </source>
</evidence>
<dbReference type="GO" id="GO:0016779">
    <property type="term" value="F:nucleotidyltransferase activity"/>
    <property type="evidence" value="ECO:0007669"/>
    <property type="project" value="UniProtKB-KW"/>
</dbReference>
<feature type="repeat" description="TPR" evidence="8">
    <location>
        <begin position="586"/>
        <end position="619"/>
    </location>
</feature>
<evidence type="ECO:0000256" key="2">
    <source>
        <dbReference type="ARBA" id="ARBA00022676"/>
    </source>
</evidence>
<dbReference type="Proteomes" id="UP000663891">
    <property type="component" value="Unassembled WGS sequence"/>
</dbReference>
<protein>
    <recommendedName>
        <fullName evidence="9">NAD(P)(+)--arginine ADP-ribosyltransferase</fullName>
        <ecNumber evidence="9">2.4.2.31</ecNumber>
    </recommendedName>
    <alternativeName>
        <fullName evidence="9">Mono(ADP-ribosyl)transferase</fullName>
    </alternativeName>
</protein>
<keyword evidence="3 9" id="KW-0808">Transferase</keyword>
<dbReference type="PROSITE" id="PS50005">
    <property type="entry name" value="TPR"/>
    <property type="match status" value="11"/>
</dbReference>
<dbReference type="EMBL" id="CAJNON010000013">
    <property type="protein sequence ID" value="CAF0774941.1"/>
    <property type="molecule type" value="Genomic_DNA"/>
</dbReference>
<evidence type="ECO:0000256" key="4">
    <source>
        <dbReference type="ARBA" id="ARBA00022695"/>
    </source>
</evidence>
<name>A0A818KLH5_9BILA</name>
<dbReference type="AlphaFoldDB" id="A0A818KLH5"/>
<feature type="repeat" description="TPR" evidence="8">
    <location>
        <begin position="796"/>
        <end position="829"/>
    </location>
</feature>
<evidence type="ECO:0000256" key="8">
    <source>
        <dbReference type="PROSITE-ProRule" id="PRU00339"/>
    </source>
</evidence>